<evidence type="ECO:0000313" key="2">
    <source>
        <dbReference type="EMBL" id="KHD05020.1"/>
    </source>
</evidence>
<reference evidence="2 3" key="1">
    <citation type="journal article" date="2016" name="Front. Microbiol.">
        <title>Single-Cell (Meta-)Genomics of a Dimorphic Candidatus Thiomargarita nelsonii Reveals Genomic Plasticity.</title>
        <authorList>
            <person name="Flood B.E."/>
            <person name="Fliss P."/>
            <person name="Jones D.S."/>
            <person name="Dick G.J."/>
            <person name="Jain S."/>
            <person name="Kaster A.K."/>
            <person name="Winkel M."/>
            <person name="Mussmann M."/>
            <person name="Bailey J."/>
        </authorList>
    </citation>
    <scope>NUCLEOTIDE SEQUENCE [LARGE SCALE GENOMIC DNA]</scope>
    <source>
        <strain evidence="2">Hydrate Ridge</strain>
    </source>
</reference>
<evidence type="ECO:0000259" key="1">
    <source>
        <dbReference type="PROSITE" id="PS50206"/>
    </source>
</evidence>
<keyword evidence="3" id="KW-1185">Reference proteome</keyword>
<dbReference type="PANTHER" id="PTHR45431:SF3">
    <property type="entry name" value="RHODANESE-LIKE DOMAIN-CONTAINING PROTEIN 15, CHLOROPLASTIC"/>
    <property type="match status" value="1"/>
</dbReference>
<proteinExistence type="predicted"/>
<dbReference type="Pfam" id="PF00581">
    <property type="entry name" value="Rhodanese"/>
    <property type="match status" value="1"/>
</dbReference>
<dbReference type="InterPro" id="IPR036873">
    <property type="entry name" value="Rhodanese-like_dom_sf"/>
</dbReference>
<dbReference type="Gene3D" id="3.40.250.10">
    <property type="entry name" value="Rhodanese-like domain"/>
    <property type="match status" value="1"/>
</dbReference>
<dbReference type="PANTHER" id="PTHR45431">
    <property type="entry name" value="RHODANESE-LIKE DOMAIN-CONTAINING PROTEIN 15, CHLOROPLASTIC"/>
    <property type="match status" value="1"/>
</dbReference>
<feature type="domain" description="Rhodanese" evidence="1">
    <location>
        <begin position="20"/>
        <end position="133"/>
    </location>
</feature>
<dbReference type="AlphaFoldDB" id="A0A0A6P2C3"/>
<dbReference type="InterPro" id="IPR001763">
    <property type="entry name" value="Rhodanese-like_dom"/>
</dbReference>
<dbReference type="SUPFAM" id="SSF52821">
    <property type="entry name" value="Rhodanese/Cell cycle control phosphatase"/>
    <property type="match status" value="1"/>
</dbReference>
<dbReference type="PROSITE" id="PS50206">
    <property type="entry name" value="RHODANESE_3"/>
    <property type="match status" value="1"/>
</dbReference>
<dbReference type="CDD" id="cd01522">
    <property type="entry name" value="RHOD_1"/>
    <property type="match status" value="1"/>
</dbReference>
<dbReference type="InterPro" id="IPR052367">
    <property type="entry name" value="Thiosulfate_ST/Rhodanese-like"/>
</dbReference>
<evidence type="ECO:0000313" key="3">
    <source>
        <dbReference type="Proteomes" id="UP000030428"/>
    </source>
</evidence>
<name>A0A0A6P2C3_9GAMM</name>
<dbReference type="SMART" id="SM00450">
    <property type="entry name" value="RHOD"/>
    <property type="match status" value="1"/>
</dbReference>
<protein>
    <submittedName>
        <fullName evidence="2">Sulfurtransferase</fullName>
    </submittedName>
</protein>
<dbReference type="Proteomes" id="UP000030428">
    <property type="component" value="Unassembled WGS sequence"/>
</dbReference>
<dbReference type="EMBL" id="JSZA02000072">
    <property type="protein sequence ID" value="KHD05020.1"/>
    <property type="molecule type" value="Genomic_DNA"/>
</dbReference>
<comment type="caution">
    <text evidence="2">The sequence shown here is derived from an EMBL/GenBank/DDBJ whole genome shotgun (WGS) entry which is preliminary data.</text>
</comment>
<gene>
    <name evidence="2" type="ORF">PN36_18430</name>
</gene>
<dbReference type="GO" id="GO:0016740">
    <property type="term" value="F:transferase activity"/>
    <property type="evidence" value="ECO:0007669"/>
    <property type="project" value="UniProtKB-KW"/>
</dbReference>
<accession>A0A0A6P2C3</accession>
<organism evidence="2 3">
    <name type="scientific">Candidatus Thiomargarita nelsonii</name>
    <dbReference type="NCBI Taxonomy" id="1003181"/>
    <lineage>
        <taxon>Bacteria</taxon>
        <taxon>Pseudomonadati</taxon>
        <taxon>Pseudomonadota</taxon>
        <taxon>Gammaproteobacteria</taxon>
        <taxon>Thiotrichales</taxon>
        <taxon>Thiotrichaceae</taxon>
        <taxon>Thiomargarita</taxon>
    </lineage>
</organism>
<sequence>MNDCGVISINSQKAWQKLQDNPKAVLIDVRSEMEFLFIGHPKGAIHVPWIDEPDWDINPRFAADVRKLMLGGVISDHEGKDCQIEAVPVVLICRSGRRSLEAGKVLIKEGFCDVYNITDGFEGPLDAEHHRSTLDGWRFHNLPWEQC</sequence>